<evidence type="ECO:0000313" key="10">
    <source>
        <dbReference type="EMBL" id="MFB9757374.1"/>
    </source>
</evidence>
<evidence type="ECO:0000259" key="8">
    <source>
        <dbReference type="Pfam" id="PF05504"/>
    </source>
</evidence>
<dbReference type="Proteomes" id="UP001589609">
    <property type="component" value="Unassembled WGS sequence"/>
</dbReference>
<dbReference type="InterPro" id="IPR057336">
    <property type="entry name" value="GerAC_N"/>
</dbReference>
<comment type="similarity">
    <text evidence="2">Belongs to the GerABKC lipoprotein family.</text>
</comment>
<dbReference type="InterPro" id="IPR008844">
    <property type="entry name" value="Spore_GerAC-like"/>
</dbReference>
<keyword evidence="5" id="KW-0472">Membrane</keyword>
<keyword evidence="3" id="KW-0309">Germination</keyword>
<dbReference type="PANTHER" id="PTHR35789">
    <property type="entry name" value="SPORE GERMINATION PROTEIN B3"/>
    <property type="match status" value="1"/>
</dbReference>
<keyword evidence="11" id="KW-1185">Reference proteome</keyword>
<dbReference type="InterPro" id="IPR046953">
    <property type="entry name" value="Spore_GerAC-like_C"/>
</dbReference>
<dbReference type="Pfam" id="PF25198">
    <property type="entry name" value="Spore_GerAC_N"/>
    <property type="match status" value="1"/>
</dbReference>
<feature type="domain" description="Spore germination protein N-terminal" evidence="9">
    <location>
        <begin position="22"/>
        <end position="196"/>
    </location>
</feature>
<evidence type="ECO:0000256" key="6">
    <source>
        <dbReference type="ARBA" id="ARBA00023139"/>
    </source>
</evidence>
<accession>A0ABV5W9W5</accession>
<dbReference type="Gene3D" id="3.30.300.210">
    <property type="entry name" value="Nutrient germinant receptor protein C, domain 3"/>
    <property type="match status" value="1"/>
</dbReference>
<comment type="subcellular location">
    <subcellularLocation>
        <location evidence="1">Membrane</location>
        <topology evidence="1">Lipid-anchor</topology>
    </subcellularLocation>
</comment>
<dbReference type="RefSeq" id="WP_379947687.1">
    <property type="nucleotide sequence ID" value="NZ_JBHMAF010000010.1"/>
</dbReference>
<organism evidence="10 11">
    <name type="scientific">Ectobacillus funiculus</name>
    <dbReference type="NCBI Taxonomy" id="137993"/>
    <lineage>
        <taxon>Bacteria</taxon>
        <taxon>Bacillati</taxon>
        <taxon>Bacillota</taxon>
        <taxon>Bacilli</taxon>
        <taxon>Bacillales</taxon>
        <taxon>Bacillaceae</taxon>
        <taxon>Ectobacillus</taxon>
    </lineage>
</organism>
<keyword evidence="4" id="KW-0732">Signal</keyword>
<evidence type="ECO:0000256" key="4">
    <source>
        <dbReference type="ARBA" id="ARBA00022729"/>
    </source>
</evidence>
<evidence type="ECO:0000256" key="7">
    <source>
        <dbReference type="ARBA" id="ARBA00023288"/>
    </source>
</evidence>
<protein>
    <submittedName>
        <fullName evidence="10">Ger(X)C family spore germination protein</fullName>
    </submittedName>
</protein>
<keyword evidence="7" id="KW-0449">Lipoprotein</keyword>
<dbReference type="InterPro" id="IPR038501">
    <property type="entry name" value="Spore_GerAC_C_sf"/>
</dbReference>
<sequence>MKKVLTMSLLFIMMIPLTGCWNRVELNELAIAVGLAIDKVKENEYMVSVQVVDPSEVAPKQGSTGRSPVTRYRAKADTIFEALRKITTVAPRKIYLAHLRILVIGESVAKEGIAKSLEMLSRDHEVRSDFYIVLARNIKAEQILKFLSPIEKIPSQKMSKSLEVSQSVWAPTRTVQMDQLIADMTSDGKAGVLTGVKYTGNKKVGQSRENVEKSWPEAHLQYTGIAVLKKDKLVGWLNEEESKGLNYVLGDVKNTVGSIKCPKGGSAVIEIFRAKPNIKVTFQNGKPAIHIHNFIEENVGEVRCDIDLSTTEGIKALEKSSEQTNEMIIKDSVKHAKKLRADIFGFGEAIHRASPKAWKSLKKDWYEKGFVELPVTVHTTVKIRRTGTTGNSFVTELKE</sequence>
<dbReference type="EMBL" id="JBHMAF010000010">
    <property type="protein sequence ID" value="MFB9757374.1"/>
    <property type="molecule type" value="Genomic_DNA"/>
</dbReference>
<evidence type="ECO:0000259" key="9">
    <source>
        <dbReference type="Pfam" id="PF25198"/>
    </source>
</evidence>
<gene>
    <name evidence="10" type="ORF">ACFFMS_02285</name>
</gene>
<evidence type="ECO:0000313" key="11">
    <source>
        <dbReference type="Proteomes" id="UP001589609"/>
    </source>
</evidence>
<proteinExistence type="inferred from homology"/>
<feature type="domain" description="Spore germination GerAC-like C-terminal" evidence="8">
    <location>
        <begin position="223"/>
        <end position="387"/>
    </location>
</feature>
<name>A0ABV5W9W5_9BACI</name>
<dbReference type="Pfam" id="PF05504">
    <property type="entry name" value="Spore_GerAC"/>
    <property type="match status" value="1"/>
</dbReference>
<dbReference type="Gene3D" id="6.20.190.10">
    <property type="entry name" value="Nutrient germinant receptor protein C, domain 1"/>
    <property type="match status" value="1"/>
</dbReference>
<dbReference type="NCBIfam" id="TIGR02887">
    <property type="entry name" value="spore_ger_x_C"/>
    <property type="match status" value="1"/>
</dbReference>
<evidence type="ECO:0000256" key="3">
    <source>
        <dbReference type="ARBA" id="ARBA00022544"/>
    </source>
</evidence>
<evidence type="ECO:0000256" key="2">
    <source>
        <dbReference type="ARBA" id="ARBA00007886"/>
    </source>
</evidence>
<keyword evidence="6" id="KW-0564">Palmitate</keyword>
<evidence type="ECO:0000256" key="1">
    <source>
        <dbReference type="ARBA" id="ARBA00004635"/>
    </source>
</evidence>
<comment type="caution">
    <text evidence="10">The sequence shown here is derived from an EMBL/GenBank/DDBJ whole genome shotgun (WGS) entry which is preliminary data.</text>
</comment>
<evidence type="ECO:0000256" key="5">
    <source>
        <dbReference type="ARBA" id="ARBA00023136"/>
    </source>
</evidence>
<dbReference type="PANTHER" id="PTHR35789:SF1">
    <property type="entry name" value="SPORE GERMINATION PROTEIN B3"/>
    <property type="match status" value="1"/>
</dbReference>
<reference evidence="10 11" key="1">
    <citation type="submission" date="2024-09" db="EMBL/GenBank/DDBJ databases">
        <authorList>
            <person name="Sun Q."/>
            <person name="Mori K."/>
        </authorList>
    </citation>
    <scope>NUCLEOTIDE SEQUENCE [LARGE SCALE GENOMIC DNA]</scope>
    <source>
        <strain evidence="10 11">JCM 11201</strain>
    </source>
</reference>